<dbReference type="PANTHER" id="PTHR33741:SF5">
    <property type="entry name" value="TRANSMEMBRANE PROTEIN DDB_G0269096-RELATED"/>
    <property type="match status" value="1"/>
</dbReference>
<dbReference type="Pfam" id="PF04982">
    <property type="entry name" value="TM_HPP"/>
    <property type="match status" value="1"/>
</dbReference>
<dbReference type="EMBL" id="FOTO01000012">
    <property type="protein sequence ID" value="SFM05250.1"/>
    <property type="molecule type" value="Genomic_DNA"/>
</dbReference>
<feature type="transmembrane region" description="Helical" evidence="1">
    <location>
        <begin position="232"/>
        <end position="255"/>
    </location>
</feature>
<protein>
    <submittedName>
        <fullName evidence="3">HPP family protein</fullName>
    </submittedName>
</protein>
<dbReference type="InterPro" id="IPR058581">
    <property type="entry name" value="TM_HPP"/>
</dbReference>
<dbReference type="InterPro" id="IPR007065">
    <property type="entry name" value="HPP"/>
</dbReference>
<dbReference type="PANTHER" id="PTHR33741">
    <property type="entry name" value="TRANSMEMBRANE PROTEIN DDB_G0269096-RELATED"/>
    <property type="match status" value="1"/>
</dbReference>
<evidence type="ECO:0000313" key="3">
    <source>
        <dbReference type="EMBL" id="SFM05250.1"/>
    </source>
</evidence>
<evidence type="ECO:0000259" key="2">
    <source>
        <dbReference type="Pfam" id="PF04982"/>
    </source>
</evidence>
<dbReference type="RefSeq" id="WP_092193698.1">
    <property type="nucleotide sequence ID" value="NZ_FOTO01000012.1"/>
</dbReference>
<proteinExistence type="predicted"/>
<gene>
    <name evidence="3" type="ORF">SAMN05421830_112119</name>
</gene>
<keyword evidence="1" id="KW-1133">Transmembrane helix</keyword>
<evidence type="ECO:0000256" key="1">
    <source>
        <dbReference type="SAM" id="Phobius"/>
    </source>
</evidence>
<dbReference type="OrthoDB" id="5455950at2"/>
<evidence type="ECO:0000313" key="4">
    <source>
        <dbReference type="Proteomes" id="UP000199581"/>
    </source>
</evidence>
<feature type="transmembrane region" description="Helical" evidence="1">
    <location>
        <begin position="35"/>
        <end position="52"/>
    </location>
</feature>
<organism evidence="3 4">
    <name type="scientific">Desulfomicrobium norvegicum (strain DSM 1741 / NCIMB 8310)</name>
    <name type="common">Desulfovibrio baculatus (strain Norway 4)</name>
    <name type="synonym">Desulfovibrio desulfuricans (strain Norway 4)</name>
    <dbReference type="NCBI Taxonomy" id="52561"/>
    <lineage>
        <taxon>Bacteria</taxon>
        <taxon>Pseudomonadati</taxon>
        <taxon>Thermodesulfobacteriota</taxon>
        <taxon>Desulfovibrionia</taxon>
        <taxon>Desulfovibrionales</taxon>
        <taxon>Desulfomicrobiaceae</taxon>
        <taxon>Desulfomicrobium</taxon>
    </lineage>
</organism>
<feature type="transmembrane region" description="Helical" evidence="1">
    <location>
        <begin position="202"/>
        <end position="220"/>
    </location>
</feature>
<sequence length="258" mass="27951">MLKKVNSVQIRMASPCRREFARDVYRPGVISLSRIVWGSLGAGLLLGIIALLSRISGIAVLYPPLAATCFINSTCVYLRVARPKPVIVAHFVSAICGLAGIWSGEFLAGGTEFEIPLKLGLAVLYAGVLMQVFDADHPPAAATAVIPVILPLPMAAHLFPVYMAWGATITVLFALVWNRVWFEFPARDDDHCVKNAGLFMEKPQVFGVAVCFISVVLMSCKNFEPFMHDFGAWGMTLGVLVLGLHHLVSAVMIPVTEG</sequence>
<feature type="transmembrane region" description="Helical" evidence="1">
    <location>
        <begin position="163"/>
        <end position="182"/>
    </location>
</feature>
<feature type="transmembrane region" description="Helical" evidence="1">
    <location>
        <begin position="86"/>
        <end position="108"/>
    </location>
</feature>
<keyword evidence="1" id="KW-0812">Transmembrane</keyword>
<accession>A0A8G2F5L3</accession>
<feature type="transmembrane region" description="Helical" evidence="1">
    <location>
        <begin position="59"/>
        <end position="80"/>
    </location>
</feature>
<keyword evidence="1" id="KW-0472">Membrane</keyword>
<comment type="caution">
    <text evidence="3">The sequence shown here is derived from an EMBL/GenBank/DDBJ whole genome shotgun (WGS) entry which is preliminary data.</text>
</comment>
<keyword evidence="4" id="KW-1185">Reference proteome</keyword>
<dbReference type="AlphaFoldDB" id="A0A8G2F5L3"/>
<dbReference type="Proteomes" id="UP000199581">
    <property type="component" value="Unassembled WGS sequence"/>
</dbReference>
<feature type="domain" description="HPP transmembrane region" evidence="2">
    <location>
        <begin position="30"/>
        <end position="181"/>
    </location>
</feature>
<reference evidence="3 4" key="1">
    <citation type="submission" date="2016-10" db="EMBL/GenBank/DDBJ databases">
        <authorList>
            <person name="Varghese N."/>
            <person name="Submissions S."/>
        </authorList>
    </citation>
    <scope>NUCLEOTIDE SEQUENCE [LARGE SCALE GENOMIC DNA]</scope>
    <source>
        <strain evidence="3 4">DSM 1741</strain>
    </source>
</reference>
<name>A0A8G2F5L3_DESNO</name>